<dbReference type="OrthoDB" id="470906at2"/>
<dbReference type="AlphaFoldDB" id="B4VLZ2"/>
<dbReference type="EMBL" id="DS989844">
    <property type="protein sequence ID" value="EDX77410.1"/>
    <property type="molecule type" value="Genomic_DNA"/>
</dbReference>
<feature type="region of interest" description="Disordered" evidence="1">
    <location>
        <begin position="1"/>
        <end position="20"/>
    </location>
</feature>
<dbReference type="eggNOG" id="ENOG50346V8">
    <property type="taxonomic scope" value="Bacteria"/>
</dbReference>
<sequence length="86" mass="9786">MENINLPNQDNQNLTPTPSKTLQQEYQEALLKSGIQAAKLLNELIELKLMPDPRAKEMVDVALEVIKIIHSAPEEIVNFKENHEQP</sequence>
<evidence type="ECO:0000313" key="3">
    <source>
        <dbReference type="Proteomes" id="UP000003835"/>
    </source>
</evidence>
<accession>B4VLZ2</accession>
<gene>
    <name evidence="2" type="ORF">MC7420_547</name>
</gene>
<organism evidence="2 3">
    <name type="scientific">Coleofasciculus chthonoplastes PCC 7420</name>
    <dbReference type="NCBI Taxonomy" id="118168"/>
    <lineage>
        <taxon>Bacteria</taxon>
        <taxon>Bacillati</taxon>
        <taxon>Cyanobacteriota</taxon>
        <taxon>Cyanophyceae</taxon>
        <taxon>Coleofasciculales</taxon>
        <taxon>Coleofasciculaceae</taxon>
        <taxon>Coleofasciculus</taxon>
    </lineage>
</organism>
<proteinExistence type="predicted"/>
<evidence type="ECO:0000313" key="2">
    <source>
        <dbReference type="EMBL" id="EDX77410.1"/>
    </source>
</evidence>
<reference evidence="2 3" key="1">
    <citation type="submission" date="2008-07" db="EMBL/GenBank/DDBJ databases">
        <authorList>
            <person name="Tandeau de Marsac N."/>
            <person name="Ferriera S."/>
            <person name="Johnson J."/>
            <person name="Kravitz S."/>
            <person name="Beeson K."/>
            <person name="Sutton G."/>
            <person name="Rogers Y.-H."/>
            <person name="Friedman R."/>
            <person name="Frazier M."/>
            <person name="Venter J.C."/>
        </authorList>
    </citation>
    <scope>NUCLEOTIDE SEQUENCE [LARGE SCALE GENOMIC DNA]</scope>
    <source>
        <strain evidence="2 3">PCC 7420</strain>
    </source>
</reference>
<dbReference type="Proteomes" id="UP000003835">
    <property type="component" value="Unassembled WGS sequence"/>
</dbReference>
<evidence type="ECO:0000256" key="1">
    <source>
        <dbReference type="SAM" id="MobiDB-lite"/>
    </source>
</evidence>
<dbReference type="STRING" id="118168.MC7420_547"/>
<protein>
    <submittedName>
        <fullName evidence="2">Uncharacterized protein</fullName>
    </submittedName>
</protein>
<keyword evidence="3" id="KW-1185">Reference proteome</keyword>
<name>B4VLZ2_9CYAN</name>
<dbReference type="RefSeq" id="WP_006099518.1">
    <property type="nucleotide sequence ID" value="NZ_DS989844.1"/>
</dbReference>
<dbReference type="HOGENOM" id="CLU_2681569_0_0_3"/>